<evidence type="ECO:0000313" key="2">
    <source>
        <dbReference type="Proteomes" id="UP001580430"/>
    </source>
</evidence>
<keyword evidence="2" id="KW-1185">Reference proteome</keyword>
<dbReference type="Proteomes" id="UP001580430">
    <property type="component" value="Unassembled WGS sequence"/>
</dbReference>
<name>A0ABV5C823_9BACL</name>
<reference evidence="1 2" key="1">
    <citation type="submission" date="2024-09" db="EMBL/GenBank/DDBJ databases">
        <title>Paenibacillus zeirhizospherea sp. nov., isolated from surface of the maize (Zea mays) roots in a horticulture field, Hungary.</title>
        <authorList>
            <person name="Marton D."/>
            <person name="Farkas M."/>
            <person name="Bedics A."/>
            <person name="Toth E."/>
            <person name="Tancsics A."/>
            <person name="Boka K."/>
            <person name="Marati G."/>
            <person name="Kriszt B."/>
            <person name="Cserhati M."/>
        </authorList>
    </citation>
    <scope>NUCLEOTIDE SEQUENCE [LARGE SCALE GENOMIC DNA]</scope>
    <source>
        <strain evidence="1 2">JCM 18446</strain>
    </source>
</reference>
<gene>
    <name evidence="1" type="ORF">ACE5LO_24980</name>
</gene>
<dbReference type="Gene3D" id="2.180.10.10">
    <property type="entry name" value="RHS repeat-associated core"/>
    <property type="match status" value="1"/>
</dbReference>
<dbReference type="RefSeq" id="WP_375522644.1">
    <property type="nucleotide sequence ID" value="NZ_JBHIRY010000041.1"/>
</dbReference>
<evidence type="ECO:0000313" key="1">
    <source>
        <dbReference type="EMBL" id="MFB5763637.1"/>
    </source>
</evidence>
<accession>A0ABV5C823</accession>
<organism evidence="1 2">
    <name type="scientific">Paenibacillus medicaginis</name>
    <dbReference type="NCBI Taxonomy" id="1470560"/>
    <lineage>
        <taxon>Bacteria</taxon>
        <taxon>Bacillati</taxon>
        <taxon>Bacillota</taxon>
        <taxon>Bacilli</taxon>
        <taxon>Bacillales</taxon>
        <taxon>Paenibacillaceae</taxon>
        <taxon>Paenibacillus</taxon>
    </lineage>
</organism>
<dbReference type="EMBL" id="JBHIRY010000041">
    <property type="protein sequence ID" value="MFB5763637.1"/>
    <property type="molecule type" value="Genomic_DNA"/>
</dbReference>
<proteinExistence type="predicted"/>
<comment type="caution">
    <text evidence="1">The sequence shown here is derived from an EMBL/GenBank/DDBJ whole genome shotgun (WGS) entry which is preliminary data.</text>
</comment>
<evidence type="ECO:0008006" key="3">
    <source>
        <dbReference type="Google" id="ProtNLM"/>
    </source>
</evidence>
<protein>
    <recommendedName>
        <fullName evidence="3">RHS repeat protein</fullName>
    </recommendedName>
</protein>
<sequence>MAAEESKIYNYDANGNRDKMGSGKIFGMKNAEYTYDSVNRLTKVSSEGKEVTYSYNGDGLLYKRTADGCLLHTKMLSFAAIAHASKSDWFDVER</sequence>